<feature type="region of interest" description="Disordered" evidence="2">
    <location>
        <begin position="669"/>
        <end position="703"/>
    </location>
</feature>
<dbReference type="SUPFAM" id="SSF103107">
    <property type="entry name" value="Hypothetical protein c14orf129, hspc210"/>
    <property type="match status" value="1"/>
</dbReference>
<name>A0A1I8AXM0_MELHA</name>
<feature type="domain" description="Clu" evidence="3">
    <location>
        <begin position="382"/>
        <end position="626"/>
    </location>
</feature>
<evidence type="ECO:0000256" key="1">
    <source>
        <dbReference type="ARBA" id="ARBA00022490"/>
    </source>
</evidence>
<dbReference type="Proteomes" id="UP000095281">
    <property type="component" value="Unplaced"/>
</dbReference>
<sequence>MNSELNSTAQKPDTLLNENTLSDAAVHIDSGHESSGSISTELPSTPEGEEKQHNAFTNTTVEKVTSHETAETKFFRIKISVPGGEIIEVQISDSDIVQELYQMLLEKDSTCTRTCFRLYYEGNPLDQFTEIKNIQNIQDQAVFTVVEEPYNVREARTHVRHLRELIRSHDISDAANGVEFASFTCLSQITQPVDENRKSTRPLLSSNAQEIRSESDCLPPYWLLPGSGEVPLKPLIPLNNNCYKNNGSELLVPNSFQALRQIYFSSFNPPPGPRKMKGDVIYLVIDCVEERRFHITCCTRGFFVNSSVGDVFKPEKSSLYGNRIYHSLFDLLSDLSPHFKKTFSQILKARADKHIFERLPTPYQLYHWIVPLVDNKLDQMRADDQIQPFRIGFEDHMPGQIRDWNEELQTTHDMPQTTFAERLCRDRARFKVNADFLQACVRGATAVIDGSVLSINPSDEPKMQMFIWNNIFLSFGFDVKDHYKEIGGDAAAHASYSADLAAVQAYAHIDDPKLHTCGMAVIDLRGCRIMAQSIIPGILDREQHEPIIYGSFDSGKTVLSNDVYAQLLQNSSEILKIQPHLVWNGKEDDEYVKLYSSYESKGIIGNDRRHYLMDLLRTFPPDVNFLEDAQPTEKAKDLGYPHKFPHKLVCLRQELVDTFVDAKMYEQRKTANSTEDQLKENADKNKENDENKIEEEAKDVNHKDVAVQSSADLKEEQEKPVAIRLNPDCYSTVVKHHPDEDLEGQRKLVAEAAEFLLFNQIPQFVNDCVHLASAPADGVALTEALHNRGINMRYLGKVIDALQINNKLGYLVRIAKVELLCRSIRHIFRQFIRSVEAHCIGMAVAHFLNCFIGGSEKNVLAMQDTENNNINGNGHSTLQKKIVSGGKKKRRMGEKNNNNNSTLGNGNTPTQKSSAWTKLTQESLWKTISDESEGHYNYRIVADCCDSFIEWSDGARRSAIIRRFCSMNGVQIVLKNYQFESKSQTPFSEDDIFNLVPVVKHLNPRSQMAYNFYLNALIKMQQGFPRIGYELMQQAHSMMLSIYGPLHSDLALCLRFMARMAYAMNDYPDALAQQHRALLISERCNGIDHHETISDYINLAHFSFANLCITSSLKLFYRARHLLLLACGEDHPQIGQIDANIGVILYLLQEYDTSMKYLNNALSLYQKYGVSMKTALLTHVISRVHSCRGDFRTALTFEKETFNVYSSVFGSEHEKTVVSSERLRHLTTQAVTLQKHMNEATSGLKNSKQLMPRFQIQPPTLQNIIELLNAFNSWFGI</sequence>
<proteinExistence type="predicted"/>
<dbReference type="CDD" id="cd15466">
    <property type="entry name" value="CLU-central"/>
    <property type="match status" value="1"/>
</dbReference>
<dbReference type="SUPFAM" id="SSF48452">
    <property type="entry name" value="TPR-like"/>
    <property type="match status" value="1"/>
</dbReference>
<dbReference type="PANTHER" id="PTHR12601:SF6">
    <property type="entry name" value="CLUSTERED MITOCHONDRIA PROTEIN HOMOLOG"/>
    <property type="match status" value="1"/>
</dbReference>
<dbReference type="PANTHER" id="PTHR12601">
    <property type="entry name" value="EUKARYOTIC TRANSLATION INITIATION FACTOR 3 SUBUNIT EIF-3"/>
    <property type="match status" value="1"/>
</dbReference>
<dbReference type="InterPro" id="IPR011990">
    <property type="entry name" value="TPR-like_helical_dom_sf"/>
</dbReference>
<evidence type="ECO:0000259" key="3">
    <source>
        <dbReference type="PROSITE" id="PS51823"/>
    </source>
</evidence>
<dbReference type="InterPro" id="IPR025697">
    <property type="entry name" value="CLU_dom"/>
</dbReference>
<feature type="compositionally biased region" description="Polar residues" evidence="2">
    <location>
        <begin position="33"/>
        <end position="43"/>
    </location>
</feature>
<evidence type="ECO:0000313" key="4">
    <source>
        <dbReference type="Proteomes" id="UP000095281"/>
    </source>
</evidence>
<keyword evidence="1" id="KW-0963">Cytoplasm</keyword>
<dbReference type="GO" id="GO:0048312">
    <property type="term" value="P:intracellular distribution of mitochondria"/>
    <property type="evidence" value="ECO:0007669"/>
    <property type="project" value="TreeGrafter"/>
</dbReference>
<feature type="region of interest" description="Disordered" evidence="2">
    <location>
        <begin position="882"/>
        <end position="913"/>
    </location>
</feature>
<reference evidence="5" key="1">
    <citation type="submission" date="2016-11" db="UniProtKB">
        <authorList>
            <consortium name="WormBaseParasite"/>
        </authorList>
    </citation>
    <scope>IDENTIFICATION</scope>
</reference>
<dbReference type="Pfam" id="PF13236">
    <property type="entry name" value="CLU"/>
    <property type="match status" value="1"/>
</dbReference>
<dbReference type="InterPro" id="IPR023231">
    <property type="entry name" value="GSKIP_dom_sf"/>
</dbReference>
<dbReference type="InterPro" id="IPR028275">
    <property type="entry name" value="CLU_N"/>
</dbReference>
<dbReference type="Pfam" id="PF05303">
    <property type="entry name" value="GSKIP_dom"/>
    <property type="match status" value="1"/>
</dbReference>
<feature type="compositionally biased region" description="Basic and acidic residues" evidence="2">
    <location>
        <begin position="676"/>
        <end position="703"/>
    </location>
</feature>
<feature type="compositionally biased region" description="Low complexity" evidence="2">
    <location>
        <begin position="896"/>
        <end position="908"/>
    </location>
</feature>
<dbReference type="FunFam" id="3.30.2280.10:FF:000002">
    <property type="entry name" value="Clustered mitochondria protein homolog"/>
    <property type="match status" value="1"/>
</dbReference>
<protein>
    <submittedName>
        <fullName evidence="5">Clu domain-containing protein</fullName>
    </submittedName>
</protein>
<dbReference type="Pfam" id="PF15044">
    <property type="entry name" value="CLU_N"/>
    <property type="match status" value="1"/>
</dbReference>
<dbReference type="Pfam" id="PF12807">
    <property type="entry name" value="eIF3_p135"/>
    <property type="match status" value="1"/>
</dbReference>
<keyword evidence="4" id="KW-1185">Reference proteome</keyword>
<dbReference type="InterPro" id="IPR033646">
    <property type="entry name" value="CLU-central"/>
</dbReference>
<dbReference type="OMA" id="DMAQCMR"/>
<dbReference type="InterPro" id="IPR007967">
    <property type="entry name" value="GSKIP_dom"/>
</dbReference>
<evidence type="ECO:0000313" key="5">
    <source>
        <dbReference type="WBParaSite" id="MhA1_Contig0.frz3.fgene5"/>
    </source>
</evidence>
<organism evidence="4 5">
    <name type="scientific">Meloidogyne hapla</name>
    <name type="common">Root-knot nematode worm</name>
    <dbReference type="NCBI Taxonomy" id="6305"/>
    <lineage>
        <taxon>Eukaryota</taxon>
        <taxon>Metazoa</taxon>
        <taxon>Ecdysozoa</taxon>
        <taxon>Nematoda</taxon>
        <taxon>Chromadorea</taxon>
        <taxon>Rhabditida</taxon>
        <taxon>Tylenchina</taxon>
        <taxon>Tylenchomorpha</taxon>
        <taxon>Tylenchoidea</taxon>
        <taxon>Meloidogynidae</taxon>
        <taxon>Meloidogyninae</taxon>
        <taxon>Meloidogyne</taxon>
    </lineage>
</organism>
<dbReference type="InterPro" id="IPR027523">
    <property type="entry name" value="CLU_prot"/>
</dbReference>
<feature type="region of interest" description="Disordered" evidence="2">
    <location>
        <begin position="30"/>
        <end position="53"/>
    </location>
</feature>
<dbReference type="WBParaSite" id="MhA1_Contig0.frz3.fgene5">
    <property type="protein sequence ID" value="MhA1_Contig0.frz3.fgene5"/>
    <property type="gene ID" value="MhA1_Contig0.frz3.fgene5"/>
</dbReference>
<dbReference type="Gene3D" id="3.30.2280.10">
    <property type="entry name" value="Hypothetical protein (hspc210)"/>
    <property type="match status" value="1"/>
</dbReference>
<dbReference type="PROSITE" id="PS51823">
    <property type="entry name" value="CLU"/>
    <property type="match status" value="1"/>
</dbReference>
<dbReference type="Pfam" id="PF13374">
    <property type="entry name" value="TPR_10"/>
    <property type="match status" value="1"/>
</dbReference>
<accession>A0A1I8AXM0</accession>
<evidence type="ECO:0000256" key="2">
    <source>
        <dbReference type="SAM" id="MobiDB-lite"/>
    </source>
</evidence>
<dbReference type="GO" id="GO:0005737">
    <property type="term" value="C:cytoplasm"/>
    <property type="evidence" value="ECO:0007669"/>
    <property type="project" value="TreeGrafter"/>
</dbReference>
<dbReference type="Gene3D" id="1.25.40.10">
    <property type="entry name" value="Tetratricopeptide repeat domain"/>
    <property type="match status" value="1"/>
</dbReference>
<dbReference type="GO" id="GO:0003729">
    <property type="term" value="F:mRNA binding"/>
    <property type="evidence" value="ECO:0007669"/>
    <property type="project" value="TreeGrafter"/>
</dbReference>
<dbReference type="AlphaFoldDB" id="A0A1I8AXM0"/>